<dbReference type="EMBL" id="JAIWYP010000013">
    <property type="protein sequence ID" value="KAH3718224.1"/>
    <property type="molecule type" value="Genomic_DNA"/>
</dbReference>
<reference evidence="2" key="1">
    <citation type="journal article" date="2019" name="bioRxiv">
        <title>The Genome of the Zebra Mussel, Dreissena polymorpha: A Resource for Invasive Species Research.</title>
        <authorList>
            <person name="McCartney M.A."/>
            <person name="Auch B."/>
            <person name="Kono T."/>
            <person name="Mallez S."/>
            <person name="Zhang Y."/>
            <person name="Obille A."/>
            <person name="Becker A."/>
            <person name="Abrahante J.E."/>
            <person name="Garbe J."/>
            <person name="Badalamenti J.P."/>
            <person name="Herman A."/>
            <person name="Mangelson H."/>
            <person name="Liachko I."/>
            <person name="Sullivan S."/>
            <person name="Sone E.D."/>
            <person name="Koren S."/>
            <person name="Silverstein K.A.T."/>
            <person name="Beckman K.B."/>
            <person name="Gohl D.M."/>
        </authorList>
    </citation>
    <scope>NUCLEOTIDE SEQUENCE</scope>
    <source>
        <strain evidence="2">Duluth1</strain>
        <tissue evidence="2">Whole animal</tissue>
    </source>
</reference>
<organism evidence="2 3">
    <name type="scientific">Dreissena polymorpha</name>
    <name type="common">Zebra mussel</name>
    <name type="synonym">Mytilus polymorpha</name>
    <dbReference type="NCBI Taxonomy" id="45954"/>
    <lineage>
        <taxon>Eukaryota</taxon>
        <taxon>Metazoa</taxon>
        <taxon>Spiralia</taxon>
        <taxon>Lophotrochozoa</taxon>
        <taxon>Mollusca</taxon>
        <taxon>Bivalvia</taxon>
        <taxon>Autobranchia</taxon>
        <taxon>Heteroconchia</taxon>
        <taxon>Euheterodonta</taxon>
        <taxon>Imparidentia</taxon>
        <taxon>Neoheterodontei</taxon>
        <taxon>Myida</taxon>
        <taxon>Dreissenoidea</taxon>
        <taxon>Dreissenidae</taxon>
        <taxon>Dreissena</taxon>
    </lineage>
</organism>
<name>A0A9D4C6X3_DREPO</name>
<evidence type="ECO:0000313" key="2">
    <source>
        <dbReference type="EMBL" id="KAH3718224.1"/>
    </source>
</evidence>
<reference evidence="2" key="2">
    <citation type="submission" date="2020-11" db="EMBL/GenBank/DDBJ databases">
        <authorList>
            <person name="McCartney M.A."/>
            <person name="Auch B."/>
            <person name="Kono T."/>
            <person name="Mallez S."/>
            <person name="Becker A."/>
            <person name="Gohl D.M."/>
            <person name="Silverstein K.A.T."/>
            <person name="Koren S."/>
            <person name="Bechman K.B."/>
            <person name="Herman A."/>
            <person name="Abrahante J.E."/>
            <person name="Garbe J."/>
        </authorList>
    </citation>
    <scope>NUCLEOTIDE SEQUENCE</scope>
    <source>
        <strain evidence="2">Duluth1</strain>
        <tissue evidence="2">Whole animal</tissue>
    </source>
</reference>
<evidence type="ECO:0000256" key="1">
    <source>
        <dbReference type="SAM" id="MobiDB-lite"/>
    </source>
</evidence>
<gene>
    <name evidence="2" type="ORF">DPMN_061024</name>
</gene>
<evidence type="ECO:0000313" key="3">
    <source>
        <dbReference type="Proteomes" id="UP000828390"/>
    </source>
</evidence>
<dbReference type="AlphaFoldDB" id="A0A9D4C6X3"/>
<dbReference type="Proteomes" id="UP000828390">
    <property type="component" value="Unassembled WGS sequence"/>
</dbReference>
<protein>
    <submittedName>
        <fullName evidence="2">Uncharacterized protein</fullName>
    </submittedName>
</protein>
<feature type="region of interest" description="Disordered" evidence="1">
    <location>
        <begin position="26"/>
        <end position="76"/>
    </location>
</feature>
<sequence>MVQNKLPKALSGTVALQMLRDREQAKIAEEEAKTKRKEEREQHKREKSEVKDRKRKVREENIRKKQEARRAGKVSKQETNDFIVLLRLRQRRGFC</sequence>
<comment type="caution">
    <text evidence="2">The sequence shown here is derived from an EMBL/GenBank/DDBJ whole genome shotgun (WGS) entry which is preliminary data.</text>
</comment>
<keyword evidence="3" id="KW-1185">Reference proteome</keyword>
<accession>A0A9D4C6X3</accession>
<proteinExistence type="predicted"/>